<keyword evidence="3" id="KW-0337">GPI-anchor biosynthesis</keyword>
<name>A0A0G0UH93_9BACT</name>
<keyword evidence="5" id="KW-0808">Transferase</keyword>
<evidence type="ECO:0000256" key="5">
    <source>
        <dbReference type="ARBA" id="ARBA00022679"/>
    </source>
</evidence>
<dbReference type="GO" id="GO:0031501">
    <property type="term" value="C:mannosyltransferase complex"/>
    <property type="evidence" value="ECO:0007669"/>
    <property type="project" value="TreeGrafter"/>
</dbReference>
<evidence type="ECO:0000256" key="3">
    <source>
        <dbReference type="ARBA" id="ARBA00022502"/>
    </source>
</evidence>
<evidence type="ECO:0008006" key="13">
    <source>
        <dbReference type="Google" id="ProtNLM"/>
    </source>
</evidence>
<feature type="transmembrane region" description="Helical" evidence="10">
    <location>
        <begin position="271"/>
        <end position="289"/>
    </location>
</feature>
<feature type="transmembrane region" description="Helical" evidence="10">
    <location>
        <begin position="66"/>
        <end position="84"/>
    </location>
</feature>
<dbReference type="GO" id="GO:0000009">
    <property type="term" value="F:alpha-1,6-mannosyltransferase activity"/>
    <property type="evidence" value="ECO:0007669"/>
    <property type="project" value="InterPro"/>
</dbReference>
<evidence type="ECO:0000313" key="11">
    <source>
        <dbReference type="EMBL" id="KKR88189.1"/>
    </source>
</evidence>
<keyword evidence="9 10" id="KW-0472">Membrane</keyword>
<keyword evidence="8 10" id="KW-1133">Transmembrane helix</keyword>
<feature type="transmembrane region" description="Helical" evidence="10">
    <location>
        <begin position="91"/>
        <end position="110"/>
    </location>
</feature>
<reference evidence="11 12" key="1">
    <citation type="journal article" date="2015" name="Nature">
        <title>rRNA introns, odd ribosomes, and small enigmatic genomes across a large radiation of phyla.</title>
        <authorList>
            <person name="Brown C.T."/>
            <person name="Hug L.A."/>
            <person name="Thomas B.C."/>
            <person name="Sharon I."/>
            <person name="Castelle C.J."/>
            <person name="Singh A."/>
            <person name="Wilkins M.J."/>
            <person name="Williams K.H."/>
            <person name="Banfield J.F."/>
        </authorList>
    </citation>
    <scope>NUCLEOTIDE SEQUENCE [LARGE SCALE GENOMIC DNA]</scope>
</reference>
<accession>A0A0G0UH93</accession>
<comment type="pathway">
    <text evidence="2">Glycolipid biosynthesis; glycosylphosphatidylinositol-anchor biosynthesis.</text>
</comment>
<dbReference type="AlphaFoldDB" id="A0A0G0UH93"/>
<feature type="transmembrane region" description="Helical" evidence="10">
    <location>
        <begin position="9"/>
        <end position="28"/>
    </location>
</feature>
<dbReference type="GO" id="GO:0004376">
    <property type="term" value="F:GPI mannosyltransferase activity"/>
    <property type="evidence" value="ECO:0007669"/>
    <property type="project" value="InterPro"/>
</dbReference>
<evidence type="ECO:0000256" key="9">
    <source>
        <dbReference type="ARBA" id="ARBA00023136"/>
    </source>
</evidence>
<evidence type="ECO:0000313" key="12">
    <source>
        <dbReference type="Proteomes" id="UP000033858"/>
    </source>
</evidence>
<gene>
    <name evidence="11" type="ORF">UU32_C0001G0025</name>
</gene>
<dbReference type="GO" id="GO:0016020">
    <property type="term" value="C:membrane"/>
    <property type="evidence" value="ECO:0007669"/>
    <property type="project" value="GOC"/>
</dbReference>
<comment type="subcellular location">
    <subcellularLocation>
        <location evidence="1">Endoplasmic reticulum membrane</location>
        <topology evidence="1">Multi-pass membrane protein</topology>
    </subcellularLocation>
</comment>
<feature type="transmembrane region" description="Helical" evidence="10">
    <location>
        <begin position="122"/>
        <end position="153"/>
    </location>
</feature>
<evidence type="ECO:0000256" key="4">
    <source>
        <dbReference type="ARBA" id="ARBA00022676"/>
    </source>
</evidence>
<dbReference type="GO" id="GO:0006506">
    <property type="term" value="P:GPI anchor biosynthetic process"/>
    <property type="evidence" value="ECO:0007669"/>
    <property type="project" value="UniProtKB-KW"/>
</dbReference>
<evidence type="ECO:0000256" key="8">
    <source>
        <dbReference type="ARBA" id="ARBA00022989"/>
    </source>
</evidence>
<evidence type="ECO:0000256" key="2">
    <source>
        <dbReference type="ARBA" id="ARBA00004687"/>
    </source>
</evidence>
<feature type="transmembrane region" description="Helical" evidence="10">
    <location>
        <begin position="240"/>
        <end position="264"/>
    </location>
</feature>
<proteinExistence type="predicted"/>
<evidence type="ECO:0000256" key="6">
    <source>
        <dbReference type="ARBA" id="ARBA00022692"/>
    </source>
</evidence>
<dbReference type="InterPro" id="IPR007315">
    <property type="entry name" value="PIG-V/Gpi18"/>
</dbReference>
<evidence type="ECO:0000256" key="1">
    <source>
        <dbReference type="ARBA" id="ARBA00004477"/>
    </source>
</evidence>
<evidence type="ECO:0000256" key="10">
    <source>
        <dbReference type="SAM" id="Phobius"/>
    </source>
</evidence>
<dbReference type="Proteomes" id="UP000033858">
    <property type="component" value="Unassembled WGS sequence"/>
</dbReference>
<feature type="transmembrane region" description="Helical" evidence="10">
    <location>
        <begin position="160"/>
        <end position="192"/>
    </location>
</feature>
<dbReference type="EMBL" id="LCAE01000001">
    <property type="protein sequence ID" value="KKR88189.1"/>
    <property type="molecule type" value="Genomic_DNA"/>
</dbReference>
<dbReference type="PANTHER" id="PTHR12468:SF2">
    <property type="entry name" value="GPI MANNOSYLTRANSFERASE 2"/>
    <property type="match status" value="1"/>
</dbReference>
<comment type="caution">
    <text evidence="11">The sequence shown here is derived from an EMBL/GenBank/DDBJ whole genome shotgun (WGS) entry which is preliminary data.</text>
</comment>
<feature type="transmembrane region" description="Helical" evidence="10">
    <location>
        <begin position="322"/>
        <end position="341"/>
    </location>
</feature>
<organism evidence="11 12">
    <name type="scientific">Candidatus Woesebacteria bacterium GW2011_GWB1_41_10</name>
    <dbReference type="NCBI Taxonomy" id="1618577"/>
    <lineage>
        <taxon>Bacteria</taxon>
        <taxon>Candidatus Woeseibacteriota</taxon>
    </lineage>
</organism>
<protein>
    <recommendedName>
        <fullName evidence="13">Glycosyltransferase RgtA/B/C/D-like domain-containing protein</fullName>
    </recommendedName>
</protein>
<feature type="transmembrane region" description="Helical" evidence="10">
    <location>
        <begin position="295"/>
        <end position="310"/>
    </location>
</feature>
<keyword evidence="4" id="KW-0328">Glycosyltransferase</keyword>
<sequence>MFTRIVKYFLIWRIGLFVILFFAVKFVPLQSNFLGGGMQNYLANPYFWAWGNFDGEHYLAIAQFRYQPLTYFFFPLYPLLIGFFGGTQFAALFISHLSFLIALFGLYKLVRLDFSEKVSKWTIILILAFPTSFFFGSVYTESLFLMLVIWFFYFLRKKKWFGVVVLGTLASATRFVGSLLLIPFGLFTYMYYLLKTTGDPLAFIHNITLFGGQRSENFVFLPQVFYRYIFKVIPNLNYSYFPSVFTTFLELLVAILFLFLIIFSFKKLKPVYTYFLTAGYLVSTLSGSFSSLPRYVSVLFPAFILMAVFLEKRPLVIKAVSVGLLMVLSIISVMLFTRGYFIA</sequence>
<keyword evidence="6 10" id="KW-0812">Transmembrane</keyword>
<dbReference type="PANTHER" id="PTHR12468">
    <property type="entry name" value="GPI MANNOSYLTRANSFERASE 2"/>
    <property type="match status" value="1"/>
</dbReference>
<keyword evidence="7" id="KW-0256">Endoplasmic reticulum</keyword>
<evidence type="ECO:0000256" key="7">
    <source>
        <dbReference type="ARBA" id="ARBA00022824"/>
    </source>
</evidence>